<gene>
    <name evidence="3" type="ORF">H8S17_11055</name>
</gene>
<keyword evidence="1" id="KW-0472">Membrane</keyword>
<organism evidence="3 4">
    <name type="scientific">Roseburia zhanii</name>
    <dbReference type="NCBI Taxonomy" id="2763064"/>
    <lineage>
        <taxon>Bacteria</taxon>
        <taxon>Bacillati</taxon>
        <taxon>Bacillota</taxon>
        <taxon>Clostridia</taxon>
        <taxon>Lachnospirales</taxon>
        <taxon>Lachnospiraceae</taxon>
        <taxon>Roseburia</taxon>
    </lineage>
</organism>
<dbReference type="Proteomes" id="UP000606720">
    <property type="component" value="Unassembled WGS sequence"/>
</dbReference>
<dbReference type="PANTHER" id="PTHR36435">
    <property type="entry name" value="SLR1288 PROTEIN"/>
    <property type="match status" value="1"/>
</dbReference>
<evidence type="ECO:0000259" key="2">
    <source>
        <dbReference type="Pfam" id="PF02517"/>
    </source>
</evidence>
<feature type="transmembrane region" description="Helical" evidence="1">
    <location>
        <begin position="254"/>
        <end position="274"/>
    </location>
</feature>
<dbReference type="GO" id="GO:0008237">
    <property type="term" value="F:metallopeptidase activity"/>
    <property type="evidence" value="ECO:0007669"/>
    <property type="project" value="UniProtKB-KW"/>
</dbReference>
<keyword evidence="1" id="KW-0812">Transmembrane</keyword>
<keyword evidence="1" id="KW-1133">Transmembrane helix</keyword>
<keyword evidence="3" id="KW-0645">Protease</keyword>
<dbReference type="AlphaFoldDB" id="A0A923RTI4"/>
<comment type="caution">
    <text evidence="3">The sequence shown here is derived from an EMBL/GenBank/DDBJ whole genome shotgun (WGS) entry which is preliminary data.</text>
</comment>
<dbReference type="InterPro" id="IPR052710">
    <property type="entry name" value="CAAX_protease"/>
</dbReference>
<protein>
    <submittedName>
        <fullName evidence="3">CPBP family intramembrane metalloprotease</fullName>
    </submittedName>
</protein>
<dbReference type="InterPro" id="IPR003675">
    <property type="entry name" value="Rce1/LyrA-like_dom"/>
</dbReference>
<dbReference type="EMBL" id="JACOPH010000009">
    <property type="protein sequence ID" value="MBC5714728.1"/>
    <property type="molecule type" value="Genomic_DNA"/>
</dbReference>
<feature type="transmembrane region" description="Helical" evidence="1">
    <location>
        <begin position="191"/>
        <end position="216"/>
    </location>
</feature>
<dbReference type="GO" id="GO:0080120">
    <property type="term" value="P:CAAX-box protein maturation"/>
    <property type="evidence" value="ECO:0007669"/>
    <property type="project" value="UniProtKB-ARBA"/>
</dbReference>
<feature type="transmembrane region" description="Helical" evidence="1">
    <location>
        <begin position="65"/>
        <end position="85"/>
    </location>
</feature>
<sequence length="292" mass="32935">MKKTGYFFLCFLPMIISVSLQVILSFPMMGLSMMQTCISNLIAGKKPALNELITQLYARWSSENFTMTLSIVFSICCILLFGFWYTYQFEGRLKQSPKNFLNVPVVLSLILIVPGLQLFSSILTGLSASVFPNWMKFYEKLMETAGFSQNPSILLFLYAVLLGPVGEELIFRGVTLSSAKRVFPFWAANIFQALLFGIFHLNVIQSIYAFMIGLVLGYVCERGGSICLSMFLHMLFNAWGTFVSTDNFIYSNPLYLSIFFVLAIFFALFGLYLFHKNAVSARVNDPSPSSDI</sequence>
<proteinExistence type="predicted"/>
<dbReference type="RefSeq" id="WP_186867360.1">
    <property type="nucleotide sequence ID" value="NZ_JACOPH010000009.1"/>
</dbReference>
<accession>A0A923RTI4</accession>
<evidence type="ECO:0000313" key="3">
    <source>
        <dbReference type="EMBL" id="MBC5714728.1"/>
    </source>
</evidence>
<dbReference type="PANTHER" id="PTHR36435:SF1">
    <property type="entry name" value="CAAX AMINO TERMINAL PROTEASE FAMILY PROTEIN"/>
    <property type="match status" value="1"/>
</dbReference>
<evidence type="ECO:0000313" key="4">
    <source>
        <dbReference type="Proteomes" id="UP000606720"/>
    </source>
</evidence>
<evidence type="ECO:0000256" key="1">
    <source>
        <dbReference type="SAM" id="Phobius"/>
    </source>
</evidence>
<reference evidence="3" key="1">
    <citation type="submission" date="2020-08" db="EMBL/GenBank/DDBJ databases">
        <title>Genome public.</title>
        <authorList>
            <person name="Liu C."/>
            <person name="Sun Q."/>
        </authorList>
    </citation>
    <scope>NUCLEOTIDE SEQUENCE</scope>
    <source>
        <strain evidence="3">BX1005</strain>
    </source>
</reference>
<keyword evidence="3" id="KW-0378">Hydrolase</keyword>
<keyword evidence="4" id="KW-1185">Reference proteome</keyword>
<dbReference type="Pfam" id="PF02517">
    <property type="entry name" value="Rce1-like"/>
    <property type="match status" value="1"/>
</dbReference>
<keyword evidence="3" id="KW-0482">Metalloprotease</keyword>
<feature type="domain" description="CAAX prenyl protease 2/Lysostaphin resistance protein A-like" evidence="2">
    <location>
        <begin position="152"/>
        <end position="238"/>
    </location>
</feature>
<name>A0A923RTI4_9FIRM</name>
<feature type="transmembrane region" description="Helical" evidence="1">
    <location>
        <begin position="105"/>
        <end position="131"/>
    </location>
</feature>
<dbReference type="GO" id="GO:0004175">
    <property type="term" value="F:endopeptidase activity"/>
    <property type="evidence" value="ECO:0007669"/>
    <property type="project" value="UniProtKB-ARBA"/>
</dbReference>
<feature type="transmembrane region" description="Helical" evidence="1">
    <location>
        <begin position="6"/>
        <end position="26"/>
    </location>
</feature>